<evidence type="ECO:0000313" key="5">
    <source>
        <dbReference type="EMBL" id="KAG5187263.1"/>
    </source>
</evidence>
<name>A0A835ZE33_9STRA</name>
<feature type="region of interest" description="Disordered" evidence="4">
    <location>
        <begin position="342"/>
        <end position="409"/>
    </location>
</feature>
<dbReference type="Gene3D" id="1.25.40.20">
    <property type="entry name" value="Ankyrin repeat-containing domain"/>
    <property type="match status" value="3"/>
</dbReference>
<dbReference type="EMBL" id="JAFCMP010000090">
    <property type="protein sequence ID" value="KAG5187263.1"/>
    <property type="molecule type" value="Genomic_DNA"/>
</dbReference>
<gene>
    <name evidence="5" type="ORF">JKP88DRAFT_276068</name>
</gene>
<dbReference type="AlphaFoldDB" id="A0A835ZE33"/>
<dbReference type="PROSITE" id="PS50297">
    <property type="entry name" value="ANK_REP_REGION"/>
    <property type="match status" value="3"/>
</dbReference>
<comment type="caution">
    <text evidence="5">The sequence shown here is derived from an EMBL/GenBank/DDBJ whole genome shotgun (WGS) entry which is preliminary data.</text>
</comment>
<dbReference type="PROSITE" id="PS50088">
    <property type="entry name" value="ANK_REPEAT"/>
    <property type="match status" value="3"/>
</dbReference>
<feature type="repeat" description="ANK" evidence="3">
    <location>
        <begin position="24"/>
        <end position="56"/>
    </location>
</feature>
<evidence type="ECO:0000256" key="3">
    <source>
        <dbReference type="PROSITE-ProRule" id="PRU00023"/>
    </source>
</evidence>
<dbReference type="PANTHER" id="PTHR24161">
    <property type="entry name" value="ANK_REP_REGION DOMAIN-CONTAINING PROTEIN-RELATED"/>
    <property type="match status" value="1"/>
</dbReference>
<dbReference type="Proteomes" id="UP000664859">
    <property type="component" value="Unassembled WGS sequence"/>
</dbReference>
<keyword evidence="2 3" id="KW-0040">ANK repeat</keyword>
<sequence length="409" mass="41162">MVSGLGRSLHASSNTPGIDARGAGGVSPLHAACARGQAVAAEMLLAAGADVCAVDGSGFTPLHRAAHHGRVDIARMLLQAEVRLAVAAVPQHRGALAAAAAADRGVDVSLRMKGGLTALHCACLGGSNAQPGDVGEGPSAHLDSQGAAQCVDLLIEYGANKEALDLWQCTPLLRGSLGGPSAVPAALRLLARGADVDARDSWSCSALHRACESGNVELVRALLLAGASAAVKSCSGRNPGQAFLDDATKEQRDAVRVALVEHAHRSGAWAVQPPKTPVITGGGLLFTRTSADGYPAEEDAAARLSAAPLAAVVIAQHSRPLSAHSSFAELVPAFARAADAPAPAAPSAHSRPGNDRSAPAAAATNTAAPQPPPPQPTSAPVALGGSDLRRTASVPWRSSRQRAAEAADG</sequence>
<dbReference type="Pfam" id="PF13637">
    <property type="entry name" value="Ank_4"/>
    <property type="match status" value="2"/>
</dbReference>
<dbReference type="OrthoDB" id="47198at2759"/>
<protein>
    <submittedName>
        <fullName evidence="5">Ankyrin repeat-containing domain protein</fullName>
    </submittedName>
</protein>
<keyword evidence="6" id="KW-1185">Reference proteome</keyword>
<dbReference type="PANTHER" id="PTHR24161:SF85">
    <property type="entry name" value="PALMITOYLTRANSFERASE HIP14"/>
    <property type="match status" value="1"/>
</dbReference>
<evidence type="ECO:0000313" key="6">
    <source>
        <dbReference type="Proteomes" id="UP000664859"/>
    </source>
</evidence>
<evidence type="ECO:0000256" key="4">
    <source>
        <dbReference type="SAM" id="MobiDB-lite"/>
    </source>
</evidence>
<feature type="repeat" description="ANK" evidence="3">
    <location>
        <begin position="202"/>
        <end position="234"/>
    </location>
</feature>
<evidence type="ECO:0000256" key="1">
    <source>
        <dbReference type="ARBA" id="ARBA00022737"/>
    </source>
</evidence>
<dbReference type="SMART" id="SM00248">
    <property type="entry name" value="ANK"/>
    <property type="match status" value="4"/>
</dbReference>
<dbReference type="InterPro" id="IPR036770">
    <property type="entry name" value="Ankyrin_rpt-contain_sf"/>
</dbReference>
<dbReference type="PRINTS" id="PR01415">
    <property type="entry name" value="ANKYRIN"/>
</dbReference>
<accession>A0A835ZE33</accession>
<reference evidence="5" key="1">
    <citation type="submission" date="2021-02" db="EMBL/GenBank/DDBJ databases">
        <title>First Annotated Genome of the Yellow-green Alga Tribonema minus.</title>
        <authorList>
            <person name="Mahan K.M."/>
        </authorList>
    </citation>
    <scope>NUCLEOTIDE SEQUENCE</scope>
    <source>
        <strain evidence="5">UTEX B ZZ1240</strain>
    </source>
</reference>
<evidence type="ECO:0000256" key="2">
    <source>
        <dbReference type="ARBA" id="ARBA00023043"/>
    </source>
</evidence>
<feature type="compositionally biased region" description="Low complexity" evidence="4">
    <location>
        <begin position="357"/>
        <end position="368"/>
    </location>
</feature>
<proteinExistence type="predicted"/>
<organism evidence="5 6">
    <name type="scientific">Tribonema minus</name>
    <dbReference type="NCBI Taxonomy" id="303371"/>
    <lineage>
        <taxon>Eukaryota</taxon>
        <taxon>Sar</taxon>
        <taxon>Stramenopiles</taxon>
        <taxon>Ochrophyta</taxon>
        <taxon>PX clade</taxon>
        <taxon>Xanthophyceae</taxon>
        <taxon>Tribonematales</taxon>
        <taxon>Tribonemataceae</taxon>
        <taxon>Tribonema</taxon>
    </lineage>
</organism>
<feature type="repeat" description="ANK" evidence="3">
    <location>
        <begin position="57"/>
        <end position="89"/>
    </location>
</feature>
<dbReference type="InterPro" id="IPR002110">
    <property type="entry name" value="Ankyrin_rpt"/>
</dbReference>
<dbReference type="SUPFAM" id="SSF48403">
    <property type="entry name" value="Ankyrin repeat"/>
    <property type="match status" value="1"/>
</dbReference>
<keyword evidence="1" id="KW-0677">Repeat</keyword>